<dbReference type="GO" id="GO:0004197">
    <property type="term" value="F:cysteine-type endopeptidase activity"/>
    <property type="evidence" value="ECO:0007669"/>
    <property type="project" value="InterPro"/>
</dbReference>
<dbReference type="PANTHER" id="PTHR48104:SF30">
    <property type="entry name" value="METACASPASE-1"/>
    <property type="match status" value="1"/>
</dbReference>
<dbReference type="EMBL" id="FQXP01000013">
    <property type="protein sequence ID" value="SHI09510.1"/>
    <property type="molecule type" value="Genomic_DNA"/>
</dbReference>
<protein>
    <submittedName>
        <fullName evidence="2">Caspase domain-containing protein</fullName>
    </submittedName>
</protein>
<dbReference type="GO" id="GO:0006508">
    <property type="term" value="P:proteolysis"/>
    <property type="evidence" value="ECO:0007669"/>
    <property type="project" value="InterPro"/>
</dbReference>
<gene>
    <name evidence="2" type="ORF">SAMN02745196_02799</name>
</gene>
<reference evidence="2 3" key="1">
    <citation type="submission" date="2016-11" db="EMBL/GenBank/DDBJ databases">
        <authorList>
            <person name="Jaros S."/>
            <person name="Januszkiewicz K."/>
            <person name="Wedrychowicz H."/>
        </authorList>
    </citation>
    <scope>NUCLEOTIDE SEQUENCE [LARGE SCALE GENOMIC DNA]</scope>
    <source>
        <strain evidence="2 3">DSM 3089</strain>
    </source>
</reference>
<dbReference type="AlphaFoldDB" id="A0A1M5YBQ8"/>
<dbReference type="InterPro" id="IPR029030">
    <property type="entry name" value="Caspase-like_dom_sf"/>
</dbReference>
<sequence length="488" mass="57211">MNIAILIGVDSYNIPGNNLPGCINDINLMSELVKNLNKFDDILILNENSNTRTTKNKIIEFFKKYDDNENLVDDFFFYFTGHGKSDENDFYYLLSDCSLDKLKQTSLENSELDTWIRKLNPKTTIKVVDACYSGMSYLKDINPMKDILNKTTKQINNCYFMYSSQFNQTSGQSEISFFTASFLNCVLKSDNGNLRYKEIIDYISDDFKKNERQTPYFVSQGDYTEIFGNINDDLKDKIMSVYNSFSNNKPKETKGNETKLIDLIKNDSMKYCSEEEMLNNIQNIQNLLNQYSIHSSELKNLFNYKCEFLAEYSDEIDLVPIGNWIKKNNNYFAKPTYRKESYKDIIQVKKKNPYGNLFGSAFANQMYEDKEVTKYRYIIDGMELTQDVPYNCMKISFIPNLQNLKYYSTYIIYAFSKTDIVFFIYTSYYKDINWKERTFITDNSWDILTISAKDFNTIKNFINKTISSIEDMILSELETKFNASTLDE</sequence>
<proteinExistence type="predicted"/>
<feature type="domain" description="Peptidase C14 caspase" evidence="1">
    <location>
        <begin position="2"/>
        <end position="219"/>
    </location>
</feature>
<dbReference type="Gene3D" id="3.40.50.1460">
    <property type="match status" value="1"/>
</dbReference>
<dbReference type="Pfam" id="PF00656">
    <property type="entry name" value="Peptidase_C14"/>
    <property type="match status" value="1"/>
</dbReference>
<organism evidence="2 3">
    <name type="scientific">Clostridium collagenovorans DSM 3089</name>
    <dbReference type="NCBI Taxonomy" id="1121306"/>
    <lineage>
        <taxon>Bacteria</taxon>
        <taxon>Bacillati</taxon>
        <taxon>Bacillota</taxon>
        <taxon>Clostridia</taxon>
        <taxon>Eubacteriales</taxon>
        <taxon>Clostridiaceae</taxon>
        <taxon>Clostridium</taxon>
    </lineage>
</organism>
<dbReference type="SUPFAM" id="SSF52129">
    <property type="entry name" value="Caspase-like"/>
    <property type="match status" value="1"/>
</dbReference>
<name>A0A1M5YBQ8_9CLOT</name>
<evidence type="ECO:0000313" key="3">
    <source>
        <dbReference type="Proteomes" id="UP000184526"/>
    </source>
</evidence>
<evidence type="ECO:0000259" key="1">
    <source>
        <dbReference type="Pfam" id="PF00656"/>
    </source>
</evidence>
<dbReference type="RefSeq" id="WP_072832623.1">
    <property type="nucleotide sequence ID" value="NZ_FQXP01000013.1"/>
</dbReference>
<keyword evidence="3" id="KW-1185">Reference proteome</keyword>
<dbReference type="PANTHER" id="PTHR48104">
    <property type="entry name" value="METACASPASE-4"/>
    <property type="match status" value="1"/>
</dbReference>
<dbReference type="Proteomes" id="UP000184526">
    <property type="component" value="Unassembled WGS sequence"/>
</dbReference>
<accession>A0A1M5YBQ8</accession>
<dbReference type="InterPro" id="IPR050452">
    <property type="entry name" value="Metacaspase"/>
</dbReference>
<evidence type="ECO:0000313" key="2">
    <source>
        <dbReference type="EMBL" id="SHI09510.1"/>
    </source>
</evidence>
<dbReference type="InterPro" id="IPR011600">
    <property type="entry name" value="Pept_C14_caspase"/>
</dbReference>
<dbReference type="OrthoDB" id="9812126at2"/>
<dbReference type="GO" id="GO:0005737">
    <property type="term" value="C:cytoplasm"/>
    <property type="evidence" value="ECO:0007669"/>
    <property type="project" value="TreeGrafter"/>
</dbReference>